<accession>A0A6J7RWQ1</accession>
<protein>
    <submittedName>
        <fullName evidence="1">Unannotated protein</fullName>
    </submittedName>
</protein>
<organism evidence="1">
    <name type="scientific">freshwater metagenome</name>
    <dbReference type="NCBI Taxonomy" id="449393"/>
    <lineage>
        <taxon>unclassified sequences</taxon>
        <taxon>metagenomes</taxon>
        <taxon>ecological metagenomes</taxon>
    </lineage>
</organism>
<gene>
    <name evidence="1" type="ORF">UFOPK4237_00056</name>
</gene>
<dbReference type="EMBL" id="CAFBPZ010000002">
    <property type="protein sequence ID" value="CAB5033283.1"/>
    <property type="molecule type" value="Genomic_DNA"/>
</dbReference>
<proteinExistence type="predicted"/>
<name>A0A6J7RWQ1_9ZZZZ</name>
<reference evidence="1" key="1">
    <citation type="submission" date="2020-05" db="EMBL/GenBank/DDBJ databases">
        <authorList>
            <person name="Chiriac C."/>
            <person name="Salcher M."/>
            <person name="Ghai R."/>
            <person name="Kavagutti S V."/>
        </authorList>
    </citation>
    <scope>NUCLEOTIDE SEQUENCE</scope>
</reference>
<evidence type="ECO:0000313" key="1">
    <source>
        <dbReference type="EMBL" id="CAB5033283.1"/>
    </source>
</evidence>
<sequence>MSLSTEIHAALKQMELHLHKSDWRGKENDCVNLFAHRFLAKRVRPIDRIGIEVAVPQLGGKGRKQAVRKDLLIWKRGGATTWGADWKAKAVPQAILEWKVKRGPGAKPTISNRDREWLKAFKSNHRGFTGVCVTVAYGNKTGLKWEFV</sequence>
<dbReference type="AlphaFoldDB" id="A0A6J7RWQ1"/>